<name>A0AAW2ZEK5_9EUKA</name>
<dbReference type="InterPro" id="IPR036047">
    <property type="entry name" value="F-box-like_dom_sf"/>
</dbReference>
<protein>
    <submittedName>
        <fullName evidence="1">tRNA dimethylallyltransferase</fullName>
    </submittedName>
</protein>
<dbReference type="EMBL" id="JAOPGA020001373">
    <property type="protein sequence ID" value="KAL0487779.1"/>
    <property type="molecule type" value="Genomic_DNA"/>
</dbReference>
<sequence length="216" mass="24578">MSYVEDYFNADNTTGIIHVFLAKKSRSIHIGKAVQDCVDYVIPRSLILKIFTYLTVKDLHKQLSISKTFRIYAIKILVESLKQFIDSQQCSRSLPGWYEPSLRMENSIPQQVVDIVSLDELFSEHDSSLSFSDLFDSALRLFSKDKSHNNLKIIFQSLYTLSTRIGLLSANDRIHLVRHPGGCSSTAVGEYYGYIIRTHGGCLFFISTSSKFELCD</sequence>
<dbReference type="AlphaFoldDB" id="A0AAW2ZEK5"/>
<comment type="caution">
    <text evidence="1">The sequence shown here is derived from an EMBL/GenBank/DDBJ whole genome shotgun (WGS) entry which is preliminary data.</text>
</comment>
<evidence type="ECO:0000313" key="1">
    <source>
        <dbReference type="EMBL" id="KAL0487779.1"/>
    </source>
</evidence>
<dbReference type="Proteomes" id="UP001431209">
    <property type="component" value="Unassembled WGS sequence"/>
</dbReference>
<gene>
    <name evidence="1" type="ORF">AKO1_008691</name>
</gene>
<proteinExistence type="predicted"/>
<reference evidence="1 2" key="1">
    <citation type="submission" date="2024-03" db="EMBL/GenBank/DDBJ databases">
        <title>The Acrasis kona genome and developmental transcriptomes reveal deep origins of eukaryotic multicellular pathways.</title>
        <authorList>
            <person name="Sheikh S."/>
            <person name="Fu C.-J."/>
            <person name="Brown M.W."/>
            <person name="Baldauf S.L."/>
        </authorList>
    </citation>
    <scope>NUCLEOTIDE SEQUENCE [LARGE SCALE GENOMIC DNA]</scope>
    <source>
        <strain evidence="1 2">ATCC MYA-3509</strain>
    </source>
</reference>
<evidence type="ECO:0000313" key="2">
    <source>
        <dbReference type="Proteomes" id="UP001431209"/>
    </source>
</evidence>
<accession>A0AAW2ZEK5</accession>
<organism evidence="1 2">
    <name type="scientific">Acrasis kona</name>
    <dbReference type="NCBI Taxonomy" id="1008807"/>
    <lineage>
        <taxon>Eukaryota</taxon>
        <taxon>Discoba</taxon>
        <taxon>Heterolobosea</taxon>
        <taxon>Tetramitia</taxon>
        <taxon>Eutetramitia</taxon>
        <taxon>Acrasidae</taxon>
        <taxon>Acrasis</taxon>
    </lineage>
</organism>
<keyword evidence="2" id="KW-1185">Reference proteome</keyword>
<dbReference type="SUPFAM" id="SSF81383">
    <property type="entry name" value="F-box domain"/>
    <property type="match status" value="1"/>
</dbReference>